<dbReference type="HOGENOM" id="CLU_319666_0_0_1"/>
<dbReference type="InterPro" id="IPR024146">
    <property type="entry name" value="Claspin"/>
</dbReference>
<evidence type="ECO:0000313" key="6">
    <source>
        <dbReference type="Proteomes" id="UP000009022"/>
    </source>
</evidence>
<accession>B3RJT7</accession>
<proteinExistence type="predicted"/>
<dbReference type="GO" id="GO:0007095">
    <property type="term" value="P:mitotic G2 DNA damage checkpoint signaling"/>
    <property type="evidence" value="ECO:0000318"/>
    <property type="project" value="GO_Central"/>
</dbReference>
<dbReference type="CTD" id="6750258"/>
<dbReference type="KEGG" id="tad:TRIADDRAFT_52673"/>
<feature type="compositionally biased region" description="Basic and acidic residues" evidence="4">
    <location>
        <begin position="274"/>
        <end position="283"/>
    </location>
</feature>
<dbReference type="OMA" id="MEMSTID"/>
<dbReference type="GO" id="GO:0005634">
    <property type="term" value="C:nucleus"/>
    <property type="evidence" value="ECO:0007669"/>
    <property type="project" value="UniProtKB-SubCell"/>
</dbReference>
<feature type="compositionally biased region" description="Acidic residues" evidence="4">
    <location>
        <begin position="284"/>
        <end position="329"/>
    </location>
</feature>
<keyword evidence="2" id="KW-0597">Phosphoprotein</keyword>
<feature type="compositionally biased region" description="Polar residues" evidence="4">
    <location>
        <begin position="378"/>
        <end position="388"/>
    </location>
</feature>
<dbReference type="AlphaFoldDB" id="B3RJT7"/>
<protein>
    <recommendedName>
        <fullName evidence="7">Claspin</fullName>
    </recommendedName>
</protein>
<evidence type="ECO:0000256" key="3">
    <source>
        <dbReference type="ARBA" id="ARBA00023242"/>
    </source>
</evidence>
<keyword evidence="3" id="KW-0539">Nucleus</keyword>
<dbReference type="GeneID" id="6750258"/>
<feature type="region of interest" description="Disordered" evidence="4">
    <location>
        <begin position="362"/>
        <end position="393"/>
    </location>
</feature>
<dbReference type="GO" id="GO:0010997">
    <property type="term" value="F:anaphase-promoting complex binding"/>
    <property type="evidence" value="ECO:0000318"/>
    <property type="project" value="GO_Central"/>
</dbReference>
<dbReference type="InParanoid" id="B3RJT7"/>
<feature type="compositionally biased region" description="Polar residues" evidence="4">
    <location>
        <begin position="616"/>
        <end position="626"/>
    </location>
</feature>
<dbReference type="GO" id="GO:0033314">
    <property type="term" value="P:mitotic DNA replication checkpoint signaling"/>
    <property type="evidence" value="ECO:0000318"/>
    <property type="project" value="GO_Central"/>
</dbReference>
<feature type="region of interest" description="Disordered" evidence="4">
    <location>
        <begin position="649"/>
        <end position="679"/>
    </location>
</feature>
<feature type="region of interest" description="Disordered" evidence="4">
    <location>
        <begin position="583"/>
        <end position="634"/>
    </location>
</feature>
<evidence type="ECO:0000256" key="4">
    <source>
        <dbReference type="SAM" id="MobiDB-lite"/>
    </source>
</evidence>
<dbReference type="eggNOG" id="KOG4156">
    <property type="taxonomic scope" value="Eukaryota"/>
</dbReference>
<keyword evidence="6" id="KW-1185">Reference proteome</keyword>
<evidence type="ECO:0000256" key="2">
    <source>
        <dbReference type="ARBA" id="ARBA00022553"/>
    </source>
</evidence>
<feature type="region of interest" description="Disordered" evidence="4">
    <location>
        <begin position="1"/>
        <end position="110"/>
    </location>
</feature>
<evidence type="ECO:0000256" key="1">
    <source>
        <dbReference type="ARBA" id="ARBA00004123"/>
    </source>
</evidence>
<feature type="region of interest" description="Disordered" evidence="4">
    <location>
        <begin position="274"/>
        <end position="329"/>
    </location>
</feature>
<dbReference type="PANTHER" id="PTHR14396">
    <property type="entry name" value="CLASPIN"/>
    <property type="match status" value="1"/>
</dbReference>
<evidence type="ECO:0008006" key="7">
    <source>
        <dbReference type="Google" id="ProtNLM"/>
    </source>
</evidence>
<feature type="compositionally biased region" description="Low complexity" evidence="4">
    <location>
        <begin position="96"/>
        <end position="105"/>
    </location>
</feature>
<evidence type="ECO:0000313" key="5">
    <source>
        <dbReference type="EMBL" id="EDV29118.1"/>
    </source>
</evidence>
<comment type="subcellular location">
    <subcellularLocation>
        <location evidence="1">Nucleus</location>
    </subcellularLocation>
</comment>
<feature type="compositionally biased region" description="Acidic residues" evidence="4">
    <location>
        <begin position="585"/>
        <end position="596"/>
    </location>
</feature>
<sequence>MVTDAEILSQAIQSEQHLDDTDGENVSTPPPQSSPTTQAKEDNNLQWDDQWPGEHESDSDDSEVNFTRKKKIQRSKKSPAKENTKSKSPHNRKAKLQQLHSQSQKLIRESDLNIPRYTPAVKPLSDCLAKIQQLQDPEKNKSTGFHLRSVSQLRKNIKLERIAPKILPSLTKPSNDVLILSNADNKCDNAINRFKNRFNKHNPVKSRKASERAKVNILVKEKDQLQTLELELPENNDKISSILKPDEIDTIKTPGAKKAIVKTRLHAKMVERRRNERLAMEEEQKIDEEEFDDEEEELTPDDQDDFDTDVVDEEDEDENKDSNEDTDDEELLNSYIHVGMNSNKSPISNSLDKNVMEMSTIDEKQNQPAKDNTLDLFNKNSNSDAVNNDSRDKWDSTNFLRQQSIHLTWDGTQTFDYNDNLEQDIDQGSNKNEKGDESNIPSSFDYFSLPPAQIPKNFTKPKSARCSPDLFLSPQIVDKTPTAELKAREEPSSLRLQKYVTQYNLYHYLPIVLLKKSISHRVSAGSIGGRSSFDQLFAQATVDPQDNMDELLELCSGQFSNETTRQTFKSAFSKVKTAAQKEFLIPDDDDNNDMGDSEVSTKELREENDCDDNSVNEDATSESNSQEVDKTKSTISELKKNKFLDMEAELSGSEVSSDEDDDGGSEQSEYERDSDNDMISDEEKLADEIAKVHNKKLLIEDKANLRAFQERFLEDGDLYAEGGRTRRFKWNNLASEDSQLDLFGGNDSENENAVSEIISQSEVKKRRERFERDTYVRDNLAHEKKIDHIDENSQSILSLIKDVSKGHVPAKPQPLENDSKPETPKKILKRRGSFLNLKKQALSRISIFTSNGNCVSGSTSKTFVFKSLSEGEYNATSETSQKRKIEADGCNDKKRPLLLDRSNSIFNQL</sequence>
<feature type="region of interest" description="Disordered" evidence="4">
    <location>
        <begin position="807"/>
        <end position="826"/>
    </location>
</feature>
<feature type="compositionally biased region" description="Basic and acidic residues" evidence="4">
    <location>
        <begin position="669"/>
        <end position="679"/>
    </location>
</feature>
<dbReference type="Proteomes" id="UP000009022">
    <property type="component" value="Unassembled WGS sequence"/>
</dbReference>
<dbReference type="PANTHER" id="PTHR14396:SF10">
    <property type="entry name" value="CLASPIN"/>
    <property type="match status" value="1"/>
</dbReference>
<dbReference type="RefSeq" id="XP_002108320.1">
    <property type="nucleotide sequence ID" value="XM_002108284.1"/>
</dbReference>
<dbReference type="PhylomeDB" id="B3RJT7"/>
<reference evidence="5 6" key="1">
    <citation type="journal article" date="2008" name="Nature">
        <title>The Trichoplax genome and the nature of placozoans.</title>
        <authorList>
            <person name="Srivastava M."/>
            <person name="Begovic E."/>
            <person name="Chapman J."/>
            <person name="Putnam N.H."/>
            <person name="Hellsten U."/>
            <person name="Kawashima T."/>
            <person name="Kuo A."/>
            <person name="Mitros T."/>
            <person name="Salamov A."/>
            <person name="Carpenter M.L."/>
            <person name="Signorovitch A.Y."/>
            <person name="Moreno M.A."/>
            <person name="Kamm K."/>
            <person name="Grimwood J."/>
            <person name="Schmutz J."/>
            <person name="Shapiro H."/>
            <person name="Grigoriev I.V."/>
            <person name="Buss L.W."/>
            <person name="Schierwater B."/>
            <person name="Dellaporta S.L."/>
            <person name="Rokhsar D.S."/>
        </authorList>
    </citation>
    <scope>NUCLEOTIDE SEQUENCE [LARGE SCALE GENOMIC DNA]</scope>
    <source>
        <strain evidence="5 6">Grell-BS-1999</strain>
    </source>
</reference>
<dbReference type="OrthoDB" id="10072540at2759"/>
<name>B3RJT7_TRIAD</name>
<dbReference type="EMBL" id="DS985241">
    <property type="protein sequence ID" value="EDV29118.1"/>
    <property type="molecule type" value="Genomic_DNA"/>
</dbReference>
<feature type="region of interest" description="Disordered" evidence="4">
    <location>
        <begin position="419"/>
        <end position="441"/>
    </location>
</feature>
<organism evidence="5 6">
    <name type="scientific">Trichoplax adhaerens</name>
    <name type="common">Trichoplax reptans</name>
    <dbReference type="NCBI Taxonomy" id="10228"/>
    <lineage>
        <taxon>Eukaryota</taxon>
        <taxon>Metazoa</taxon>
        <taxon>Placozoa</taxon>
        <taxon>Uniplacotomia</taxon>
        <taxon>Trichoplacea</taxon>
        <taxon>Trichoplacidae</taxon>
        <taxon>Trichoplax</taxon>
    </lineage>
</organism>
<feature type="compositionally biased region" description="Basic residues" evidence="4">
    <location>
        <begin position="67"/>
        <end position="78"/>
    </location>
</feature>
<dbReference type="STRING" id="10228.B3RJT7"/>
<gene>
    <name evidence="5" type="ORF">TRIADDRAFT_52673</name>
</gene>